<evidence type="ECO:0000313" key="3">
    <source>
        <dbReference type="Proteomes" id="UP000069902"/>
    </source>
</evidence>
<evidence type="ECO:0000259" key="1">
    <source>
        <dbReference type="PROSITE" id="PS50011"/>
    </source>
</evidence>
<proteinExistence type="predicted"/>
<dbReference type="PROSITE" id="PS50011">
    <property type="entry name" value="PROTEIN_KINASE_DOM"/>
    <property type="match status" value="1"/>
</dbReference>
<sequence length="668" mass="76820">MTQIPVPFSLHNSLRKAPPTPFLMPDPLIPPFWQGRKVEVELYNTDGEVERVRAYTLNPYQHTWLQCILLWIKERLFGRMTVMVKVEGENGLLHMRIDEISRVFNQPKKELRSQMNTLLEATHYLKQRQLTFALDKIGRIAQEQGIKLEDEDKEKIKAVADHVPFENLTKILSLKEFDQARIIATLIKMGDIYKRNLTLSTSRREKGFRYAFDIEQDNVYLSKVERGSQTTINLFDFTFQQKQLEPNELHLHLTGSETPPPTLMSNLRQLTQQIVDPYSLERKAVFDELNLLAKTCQIQLMSKQAFETLTRRVHPENLLIALNQQRNKLAKQTLLNTFNAIGNQLHSKPRVFSRRHVVYIKKQKNSDGSTLTHAFAINKKEIFVNLDKFAEGTYKIVSDALLLNNLNLPMVRIKFKNNTASSQQQFRDEDHLLRELHRSRNPYLVLPYHCRLMSHSPTANSQLIVFQCNHGVKGENLMDAFANHLLNALKEVGLGLDFLHKTGYIHGDVKPDNFLIEGDLHGVDPVKAKITDFGMTVKKGEFITGGTPFYLPSKALVAGSNGEMRPCEADENIDWFAFGTTILQLLSRKRVEAIGCLALLSADEKKFYIQEVRNLILQQHEPNSLESCVRLRLLDLASNIIGNEKESLVHLQIPLQLQELQNYFYLSS</sequence>
<keyword evidence="2" id="KW-0808">Transferase</keyword>
<keyword evidence="3" id="KW-1185">Reference proteome</keyword>
<keyword evidence="2" id="KW-0418">Kinase</keyword>
<feature type="domain" description="Protein kinase" evidence="1">
    <location>
        <begin position="383"/>
        <end position="668"/>
    </location>
</feature>
<dbReference type="Gene3D" id="1.10.510.10">
    <property type="entry name" value="Transferase(Phosphotransferase) domain 1"/>
    <property type="match status" value="1"/>
</dbReference>
<dbReference type="RefSeq" id="WP_059061657.1">
    <property type="nucleotide sequence ID" value="NZ_LN879502.1"/>
</dbReference>
<reference evidence="3" key="1">
    <citation type="submission" date="2015-09" db="EMBL/GenBank/DDBJ databases">
        <authorList>
            <person name="Bertelli C."/>
        </authorList>
    </citation>
    <scope>NUCLEOTIDE SEQUENCE [LARGE SCALE GENOMIC DNA]</scope>
    <source>
        <strain evidence="3">KNic</strain>
    </source>
</reference>
<dbReference type="InterPro" id="IPR008271">
    <property type="entry name" value="Ser/Thr_kinase_AS"/>
</dbReference>
<name>A0A0U5JF82_9BACT</name>
<dbReference type="PATRIC" id="fig|389348.3.peg.2082"/>
<dbReference type="InterPro" id="IPR000719">
    <property type="entry name" value="Prot_kinase_dom"/>
</dbReference>
<dbReference type="PROSITE" id="PS00108">
    <property type="entry name" value="PROTEIN_KINASE_ST"/>
    <property type="match status" value="1"/>
</dbReference>
<dbReference type="SUPFAM" id="SSF56112">
    <property type="entry name" value="Protein kinase-like (PK-like)"/>
    <property type="match status" value="1"/>
</dbReference>
<dbReference type="SMART" id="SM00220">
    <property type="entry name" value="S_TKc"/>
    <property type="match status" value="1"/>
</dbReference>
<dbReference type="InterPro" id="IPR011009">
    <property type="entry name" value="Kinase-like_dom_sf"/>
</dbReference>
<dbReference type="PANTHER" id="PTHR44167:SF24">
    <property type="entry name" value="SERINE_THREONINE-PROTEIN KINASE CHK2"/>
    <property type="match status" value="1"/>
</dbReference>
<accession>A0A0U5JF82</accession>
<evidence type="ECO:0000313" key="2">
    <source>
        <dbReference type="EMBL" id="CUI17460.1"/>
    </source>
</evidence>
<dbReference type="AlphaFoldDB" id="A0A0U5JF82"/>
<dbReference type="EMBL" id="LN879502">
    <property type="protein sequence ID" value="CUI17460.1"/>
    <property type="molecule type" value="Genomic_DNA"/>
</dbReference>
<organism evidence="2 3">
    <name type="scientific">Candidatus Protochlamydia naegleriophila</name>
    <dbReference type="NCBI Taxonomy" id="389348"/>
    <lineage>
        <taxon>Bacteria</taxon>
        <taxon>Pseudomonadati</taxon>
        <taxon>Chlamydiota</taxon>
        <taxon>Chlamydiia</taxon>
        <taxon>Parachlamydiales</taxon>
        <taxon>Parachlamydiaceae</taxon>
        <taxon>Candidatus Protochlamydia</taxon>
    </lineage>
</organism>
<dbReference type="Pfam" id="PF00069">
    <property type="entry name" value="Pkinase"/>
    <property type="match status" value="1"/>
</dbReference>
<gene>
    <name evidence="2" type="ORF">PNK_1854</name>
</gene>
<dbReference type="KEGG" id="pnl:PNK_1854"/>
<dbReference type="Proteomes" id="UP000069902">
    <property type="component" value="Chromosome cPNK"/>
</dbReference>
<protein>
    <submittedName>
        <fullName evidence="2">Tyrosine kinase</fullName>
    </submittedName>
</protein>
<dbReference type="GO" id="GO:0004672">
    <property type="term" value="F:protein kinase activity"/>
    <property type="evidence" value="ECO:0007669"/>
    <property type="project" value="InterPro"/>
</dbReference>
<dbReference type="STRING" id="389348.PNK_1854"/>
<dbReference type="GO" id="GO:0005524">
    <property type="term" value="F:ATP binding"/>
    <property type="evidence" value="ECO:0007669"/>
    <property type="project" value="InterPro"/>
</dbReference>
<dbReference type="InParanoid" id="A0A0U5JF82"/>
<dbReference type="PANTHER" id="PTHR44167">
    <property type="entry name" value="OVARIAN-SPECIFIC SERINE/THREONINE-PROTEIN KINASE LOK-RELATED"/>
    <property type="match status" value="1"/>
</dbReference>